<sequence length="257" mass="28082">MSNFKLLPVASLIALTLAGCATPPENPQLLQAREQFAALQNKPEANTLAALETQSAFTALNTADQASQKDRQAPQIDQLAYLASQKIALAEQTIIGRQAEAGLKKIDAERTQVQLDVRTQQLKALQAMKAQKTQRGEVVTFGDVLFDTGKADLKYGSQRNFEQLAQYLTANPERKVRIEGFTDDVGGDDFNQRLSERRADAVAFALKQMGIGADRLITKGYGKQFPIADNGNARSRQLNRRVEVIISYGSSVVGARG</sequence>
<evidence type="ECO:0000313" key="6">
    <source>
        <dbReference type="EMBL" id="KHA72490.1"/>
    </source>
</evidence>
<evidence type="ECO:0000313" key="7">
    <source>
        <dbReference type="Proteomes" id="UP000030564"/>
    </source>
</evidence>
<dbReference type="InterPro" id="IPR025511">
    <property type="entry name" value="DUF4398"/>
</dbReference>
<feature type="domain" description="OmpA-like" evidence="5">
    <location>
        <begin position="134"/>
        <end position="250"/>
    </location>
</feature>
<evidence type="ECO:0000256" key="4">
    <source>
        <dbReference type="SAM" id="SignalP"/>
    </source>
</evidence>
<evidence type="ECO:0000256" key="1">
    <source>
        <dbReference type="ARBA" id="ARBA00004442"/>
    </source>
</evidence>
<dbReference type="PRINTS" id="PR01023">
    <property type="entry name" value="NAFLGMOTY"/>
</dbReference>
<dbReference type="CDD" id="cd07185">
    <property type="entry name" value="OmpA_C-like"/>
    <property type="match status" value="1"/>
</dbReference>
<feature type="signal peptide" evidence="4">
    <location>
        <begin position="1"/>
        <end position="21"/>
    </location>
</feature>
<proteinExistence type="predicted"/>
<comment type="subcellular location">
    <subcellularLocation>
        <location evidence="1">Cell outer membrane</location>
    </subcellularLocation>
</comment>
<gene>
    <name evidence="6" type="ORF">NZ35_15035</name>
</gene>
<dbReference type="PRINTS" id="PR01021">
    <property type="entry name" value="OMPADOMAIN"/>
</dbReference>
<dbReference type="GO" id="GO:0009279">
    <property type="term" value="C:cell outer membrane"/>
    <property type="evidence" value="ECO:0007669"/>
    <property type="project" value="UniProtKB-SubCell"/>
</dbReference>
<feature type="chain" id="PRO_5002026563" evidence="4">
    <location>
        <begin position="22"/>
        <end position="257"/>
    </location>
</feature>
<name>A0A0A6DBD1_9PSED</name>
<dbReference type="PROSITE" id="PS01068">
    <property type="entry name" value="OMPA_1"/>
    <property type="match status" value="1"/>
</dbReference>
<dbReference type="InterPro" id="IPR036737">
    <property type="entry name" value="OmpA-like_sf"/>
</dbReference>
<dbReference type="EMBL" id="JSFK01000014">
    <property type="protein sequence ID" value="KHA72490.1"/>
    <property type="molecule type" value="Genomic_DNA"/>
</dbReference>
<dbReference type="Pfam" id="PF14346">
    <property type="entry name" value="DUF4398"/>
    <property type="match status" value="1"/>
</dbReference>
<organism evidence="6 7">
    <name type="scientific">Pseudomonas chlororaphis</name>
    <dbReference type="NCBI Taxonomy" id="587753"/>
    <lineage>
        <taxon>Bacteria</taxon>
        <taxon>Pseudomonadati</taxon>
        <taxon>Pseudomonadota</taxon>
        <taxon>Gammaproteobacteria</taxon>
        <taxon>Pseudomonadales</taxon>
        <taxon>Pseudomonadaceae</taxon>
        <taxon>Pseudomonas</taxon>
    </lineage>
</organism>
<reference evidence="6 7" key="1">
    <citation type="submission" date="2014-10" db="EMBL/GenBank/DDBJ databases">
        <title>Draft genome sequence of Pseudomonas chlororaphis EA105.</title>
        <authorList>
            <person name="McCully L.M."/>
            <person name="Bitzer A.S."/>
            <person name="Spence C."/>
            <person name="Bais H."/>
            <person name="Silby M.W."/>
        </authorList>
    </citation>
    <scope>NUCLEOTIDE SEQUENCE [LARGE SCALE GENOMIC DNA]</scope>
    <source>
        <strain evidence="6 7">EA105</strain>
    </source>
</reference>
<dbReference type="SUPFAM" id="SSF103088">
    <property type="entry name" value="OmpA-like"/>
    <property type="match status" value="1"/>
</dbReference>
<dbReference type="Proteomes" id="UP000030564">
    <property type="component" value="Unassembled WGS sequence"/>
</dbReference>
<dbReference type="InterPro" id="IPR006664">
    <property type="entry name" value="OMP_bac"/>
</dbReference>
<keyword evidence="2 3" id="KW-0472">Membrane</keyword>
<dbReference type="InterPro" id="IPR006665">
    <property type="entry name" value="OmpA-like"/>
</dbReference>
<evidence type="ECO:0000256" key="3">
    <source>
        <dbReference type="PROSITE-ProRule" id="PRU00473"/>
    </source>
</evidence>
<keyword evidence="4" id="KW-0732">Signal</keyword>
<dbReference type="PROSITE" id="PS51123">
    <property type="entry name" value="OMPA_2"/>
    <property type="match status" value="1"/>
</dbReference>
<dbReference type="OrthoDB" id="9782229at2"/>
<dbReference type="PROSITE" id="PS51257">
    <property type="entry name" value="PROKAR_LIPOPROTEIN"/>
    <property type="match status" value="1"/>
</dbReference>
<dbReference type="AlphaFoldDB" id="A0A0A6DBD1"/>
<dbReference type="PATRIC" id="fig|587753.9.peg.1109"/>
<dbReference type="Pfam" id="PF00691">
    <property type="entry name" value="OmpA"/>
    <property type="match status" value="1"/>
</dbReference>
<dbReference type="InterPro" id="IPR050330">
    <property type="entry name" value="Bact_OuterMem_StrucFunc"/>
</dbReference>
<accession>A0A0A6DBD1</accession>
<comment type="caution">
    <text evidence="6">The sequence shown here is derived from an EMBL/GenBank/DDBJ whole genome shotgun (WGS) entry which is preliminary data.</text>
</comment>
<evidence type="ECO:0000256" key="2">
    <source>
        <dbReference type="ARBA" id="ARBA00023136"/>
    </source>
</evidence>
<protein>
    <submittedName>
        <fullName evidence="6">Membrane protein</fullName>
    </submittedName>
</protein>
<evidence type="ECO:0000259" key="5">
    <source>
        <dbReference type="PROSITE" id="PS51123"/>
    </source>
</evidence>
<dbReference type="PANTHER" id="PTHR30329">
    <property type="entry name" value="STATOR ELEMENT OF FLAGELLAR MOTOR COMPLEX"/>
    <property type="match status" value="1"/>
</dbReference>
<dbReference type="Gene3D" id="3.30.1330.60">
    <property type="entry name" value="OmpA-like domain"/>
    <property type="match status" value="1"/>
</dbReference>
<dbReference type="PANTHER" id="PTHR30329:SF20">
    <property type="entry name" value="EXPORTED PROTEIN"/>
    <property type="match status" value="1"/>
</dbReference>
<dbReference type="InterPro" id="IPR006690">
    <property type="entry name" value="OMPA-like_CS"/>
</dbReference>